<dbReference type="EMBL" id="JADBGQ010000008">
    <property type="protein sequence ID" value="KAG5383627.1"/>
    <property type="molecule type" value="Genomic_DNA"/>
</dbReference>
<keyword evidence="3" id="KW-1185">Reference proteome</keyword>
<feature type="region of interest" description="Disordered" evidence="1">
    <location>
        <begin position="163"/>
        <end position="186"/>
    </location>
</feature>
<organism evidence="2 3">
    <name type="scientific">Brassica rapa subsp. trilocularis</name>
    <dbReference type="NCBI Taxonomy" id="1813537"/>
    <lineage>
        <taxon>Eukaryota</taxon>
        <taxon>Viridiplantae</taxon>
        <taxon>Streptophyta</taxon>
        <taxon>Embryophyta</taxon>
        <taxon>Tracheophyta</taxon>
        <taxon>Spermatophyta</taxon>
        <taxon>Magnoliopsida</taxon>
        <taxon>eudicotyledons</taxon>
        <taxon>Gunneridae</taxon>
        <taxon>Pentapetalae</taxon>
        <taxon>rosids</taxon>
        <taxon>malvids</taxon>
        <taxon>Brassicales</taxon>
        <taxon>Brassicaceae</taxon>
        <taxon>Brassiceae</taxon>
        <taxon>Brassica</taxon>
    </lineage>
</organism>
<comment type="caution">
    <text evidence="2">The sequence shown here is derived from an EMBL/GenBank/DDBJ whole genome shotgun (WGS) entry which is preliminary data.</text>
</comment>
<evidence type="ECO:0000313" key="3">
    <source>
        <dbReference type="Proteomes" id="UP000823674"/>
    </source>
</evidence>
<proteinExistence type="predicted"/>
<sequence length="298" mass="32576">MIQLKIQDPAGSMEVQNQAGPIQFRSLGQTRTGLTISTCDLGSNASPNSAGSDLARKEPQSYQVFVTKLVAILHSIPSNDPALRETSVQQEPDRPSLSPSLPSSLALAVRSYVHPSCPVRRDMGDVSANDVPTQAAIKAQLMVGQAQLTATMNAVTEQLARMEQRNHPNDPRPRRRNHPYLDDPRLFSDEDTVQQILDQDEELLIEEMIQLKIQDPACSMEVQDQAGPIQFRSLGQTRTGLTISTCDLGSDASPNSAGSDLARKEPESYKVFITKLVAILHSIPSNDPALRETSVQQV</sequence>
<feature type="region of interest" description="Disordered" evidence="1">
    <location>
        <begin position="81"/>
        <end position="102"/>
    </location>
</feature>
<evidence type="ECO:0000313" key="2">
    <source>
        <dbReference type="EMBL" id="KAG5383627.1"/>
    </source>
</evidence>
<dbReference type="Proteomes" id="UP000823674">
    <property type="component" value="Chromosome A09"/>
</dbReference>
<accession>A0ABQ7LAM5</accession>
<reference evidence="2 3" key="1">
    <citation type="submission" date="2021-03" db="EMBL/GenBank/DDBJ databases">
        <authorList>
            <person name="King G.J."/>
            <person name="Bancroft I."/>
            <person name="Baten A."/>
            <person name="Bloomfield J."/>
            <person name="Borpatragohain P."/>
            <person name="He Z."/>
            <person name="Irish N."/>
            <person name="Irwin J."/>
            <person name="Liu K."/>
            <person name="Mauleon R.P."/>
            <person name="Moore J."/>
            <person name="Morris R."/>
            <person name="Ostergaard L."/>
            <person name="Wang B."/>
            <person name="Wells R."/>
        </authorList>
    </citation>
    <scope>NUCLEOTIDE SEQUENCE [LARGE SCALE GENOMIC DNA]</scope>
    <source>
        <strain evidence="2">R-o-18</strain>
        <tissue evidence="2">Leaf</tissue>
    </source>
</reference>
<gene>
    <name evidence="2" type="primary">A09g505170.1_BraROA</name>
    <name evidence="2" type="ORF">IGI04_035097</name>
</gene>
<evidence type="ECO:0000256" key="1">
    <source>
        <dbReference type="SAM" id="MobiDB-lite"/>
    </source>
</evidence>
<protein>
    <submittedName>
        <fullName evidence="2">Uncharacterized protein</fullName>
    </submittedName>
</protein>
<name>A0ABQ7LAM5_BRACM</name>
<feature type="compositionally biased region" description="Basic and acidic residues" evidence="1">
    <location>
        <begin position="163"/>
        <end position="172"/>
    </location>
</feature>